<feature type="chain" id="PRO_5009533418" description="SMP-30/Gluconolactonase/LRE-like region domain-containing protein" evidence="1">
    <location>
        <begin position="28"/>
        <end position="338"/>
    </location>
</feature>
<reference evidence="2 3" key="1">
    <citation type="journal article" date="2016" name="Nat. Commun.">
        <title>Thousands of microbial genomes shed light on interconnected biogeochemical processes in an aquifer system.</title>
        <authorList>
            <person name="Anantharaman K."/>
            <person name="Brown C.T."/>
            <person name="Hug L.A."/>
            <person name="Sharon I."/>
            <person name="Castelle C.J."/>
            <person name="Probst A.J."/>
            <person name="Thomas B.C."/>
            <person name="Singh A."/>
            <person name="Wilkins M.J."/>
            <person name="Karaoz U."/>
            <person name="Brodie E.L."/>
            <person name="Williams K.H."/>
            <person name="Hubbard S.S."/>
            <person name="Banfield J.F."/>
        </authorList>
    </citation>
    <scope>NUCLEOTIDE SEQUENCE [LARGE SCALE GENOMIC DNA]</scope>
</reference>
<name>A0A1F7WFM2_9BACT</name>
<evidence type="ECO:0008006" key="4">
    <source>
        <dbReference type="Google" id="ProtNLM"/>
    </source>
</evidence>
<evidence type="ECO:0000256" key="1">
    <source>
        <dbReference type="SAM" id="SignalP"/>
    </source>
</evidence>
<dbReference type="Proteomes" id="UP000178735">
    <property type="component" value="Unassembled WGS sequence"/>
</dbReference>
<organism evidence="2 3">
    <name type="scientific">Candidatus Wallbacteria bacterium GWC2_49_35</name>
    <dbReference type="NCBI Taxonomy" id="1817813"/>
    <lineage>
        <taxon>Bacteria</taxon>
        <taxon>Candidatus Walliibacteriota</taxon>
    </lineage>
</organism>
<dbReference type="SUPFAM" id="SSF63829">
    <property type="entry name" value="Calcium-dependent phosphotriesterase"/>
    <property type="match status" value="1"/>
</dbReference>
<sequence>MKTFIMPLRLFFPAAVFLLIASLAAAAAETEKTPVKKAGEPRLLYTIINGKSHDQMAWHEDIAKSEAGHLQGPGAVLALTGDLRLFADTLNRRLVLRRADTGRVLKVFDLPSSSEVGLRYAPLITDLAGAGGDSVYAADESNMAIWKINLGKNWIGPAMKVEKLIKLEGKVSQLGRISADGSGVIYAADLPRQCTVSIDPDGAVKFVYQGLTNGVPGRDGKLYHPIYYGNSAVRDLEIYDGAGRMVGSLGRLDFDRPVCYIVPVGFDAGGTLYIYADSERKGPVMARVSGKDKKQTFNELKPLSGPGFGPAPYWTGRPGSIEWAEYGGGSVKIYRLEL</sequence>
<gene>
    <name evidence="2" type="ORF">A2008_05845</name>
</gene>
<feature type="signal peptide" evidence="1">
    <location>
        <begin position="1"/>
        <end position="27"/>
    </location>
</feature>
<comment type="caution">
    <text evidence="2">The sequence shown here is derived from an EMBL/GenBank/DDBJ whole genome shotgun (WGS) entry which is preliminary data.</text>
</comment>
<proteinExistence type="predicted"/>
<dbReference type="InterPro" id="IPR011042">
    <property type="entry name" value="6-blade_b-propeller_TolB-like"/>
</dbReference>
<accession>A0A1F7WFM2</accession>
<dbReference type="STRING" id="1817813.A2008_05845"/>
<dbReference type="AlphaFoldDB" id="A0A1F7WFM2"/>
<dbReference type="Gene3D" id="2.120.10.30">
    <property type="entry name" value="TolB, C-terminal domain"/>
    <property type="match status" value="1"/>
</dbReference>
<keyword evidence="1" id="KW-0732">Signal</keyword>
<protein>
    <recommendedName>
        <fullName evidence="4">SMP-30/Gluconolactonase/LRE-like region domain-containing protein</fullName>
    </recommendedName>
</protein>
<evidence type="ECO:0000313" key="2">
    <source>
        <dbReference type="EMBL" id="OGM00845.1"/>
    </source>
</evidence>
<evidence type="ECO:0000313" key="3">
    <source>
        <dbReference type="Proteomes" id="UP000178735"/>
    </source>
</evidence>
<dbReference type="EMBL" id="MGFH01000249">
    <property type="protein sequence ID" value="OGM00845.1"/>
    <property type="molecule type" value="Genomic_DNA"/>
</dbReference>